<keyword evidence="1" id="KW-0472">Membrane</keyword>
<dbReference type="Proteomes" id="UP000005753">
    <property type="component" value="Chromosome"/>
</dbReference>
<protein>
    <submittedName>
        <fullName evidence="2">Putative membrane protein</fullName>
    </submittedName>
</protein>
<feature type="transmembrane region" description="Helical" evidence="1">
    <location>
        <begin position="21"/>
        <end position="43"/>
    </location>
</feature>
<dbReference type="Pfam" id="PF07784">
    <property type="entry name" value="DUF1622"/>
    <property type="match status" value="1"/>
</dbReference>
<keyword evidence="1" id="KW-1133">Transmembrane helix</keyword>
<reference evidence="2 3" key="2">
    <citation type="submission" date="2012-02" db="EMBL/GenBank/DDBJ databases">
        <title>Improved High-Quality Draft sequence of Eubacterium cellulosolvens 6.</title>
        <authorList>
            <consortium name="US DOE Joint Genome Institute"/>
            <person name="Lucas S."/>
            <person name="Han J."/>
            <person name="Lapidus A."/>
            <person name="Cheng J.-F."/>
            <person name="Goodwin L."/>
            <person name="Pitluck S."/>
            <person name="Peters L."/>
            <person name="Mikhailova N."/>
            <person name="Gu W."/>
            <person name="Detter J.C."/>
            <person name="Han C."/>
            <person name="Tapia R."/>
            <person name="Land M."/>
            <person name="Hauser L."/>
            <person name="Kyrpides N."/>
            <person name="Ivanova N."/>
            <person name="Pagani I."/>
            <person name="Johnson E."/>
            <person name="Mukhopadhyay B."/>
            <person name="Anderson I."/>
            <person name="Woyke T."/>
        </authorList>
    </citation>
    <scope>NUCLEOTIDE SEQUENCE [LARGE SCALE GENOMIC DNA]</scope>
    <source>
        <strain evidence="2 3">6</strain>
    </source>
</reference>
<name>I5ARZ1_EUBC6</name>
<proteinExistence type="predicted"/>
<gene>
    <name evidence="2" type="ORF">EubceDRAFT1_0726</name>
</gene>
<keyword evidence="3" id="KW-1185">Reference proteome</keyword>
<evidence type="ECO:0000313" key="3">
    <source>
        <dbReference type="Proteomes" id="UP000005753"/>
    </source>
</evidence>
<reference evidence="2 3" key="1">
    <citation type="submission" date="2010-08" db="EMBL/GenBank/DDBJ databases">
        <authorList>
            <consortium name="US DOE Joint Genome Institute (JGI-PGF)"/>
            <person name="Lucas S."/>
            <person name="Copeland A."/>
            <person name="Lapidus A."/>
            <person name="Cheng J.-F."/>
            <person name="Bruce D."/>
            <person name="Goodwin L."/>
            <person name="Pitluck S."/>
            <person name="Land M.L."/>
            <person name="Hauser L."/>
            <person name="Chang Y.-J."/>
            <person name="Anderson I.J."/>
            <person name="Johnson E."/>
            <person name="Mulhopadhyay B."/>
            <person name="Kyrpides N."/>
            <person name="Woyke T.J."/>
        </authorList>
    </citation>
    <scope>NUCLEOTIDE SEQUENCE [LARGE SCALE GENOMIC DNA]</scope>
    <source>
        <strain evidence="2 3">6</strain>
    </source>
</reference>
<evidence type="ECO:0000313" key="2">
    <source>
        <dbReference type="EMBL" id="EIM56564.1"/>
    </source>
</evidence>
<dbReference type="eggNOG" id="COG4828">
    <property type="taxonomic scope" value="Bacteria"/>
</dbReference>
<evidence type="ECO:0000256" key="1">
    <source>
        <dbReference type="SAM" id="Phobius"/>
    </source>
</evidence>
<dbReference type="STRING" id="633697.EubceDRAFT1_0726"/>
<sequence>MQEIYESAETILGYVVEYSTLILEMFGIFVLVWTTLKCFFTWLRKEDDAVRLKLAEGIALALEFKLGGEVLRTVVVREWSELGILGAIIALRAALTFLIHWEIKNEEKALNKKCSEEKDEEKEQR</sequence>
<dbReference type="OrthoDB" id="1654752at2"/>
<dbReference type="HOGENOM" id="CLU_136765_2_0_9"/>
<organism evidence="2 3">
    <name type="scientific">Eubacterium cellulosolvens (strain ATCC 43171 / JCM 9499 / 6)</name>
    <name type="common">Cillobacterium cellulosolvens</name>
    <dbReference type="NCBI Taxonomy" id="633697"/>
    <lineage>
        <taxon>Bacteria</taxon>
        <taxon>Bacillati</taxon>
        <taxon>Bacillota</taxon>
        <taxon>Clostridia</taxon>
        <taxon>Eubacteriales</taxon>
        <taxon>Eubacteriaceae</taxon>
        <taxon>Eubacterium</taxon>
    </lineage>
</organism>
<dbReference type="AlphaFoldDB" id="I5ARZ1"/>
<dbReference type="PANTHER" id="PTHR38468:SF1">
    <property type="entry name" value="SLL0939 PROTEIN"/>
    <property type="match status" value="1"/>
</dbReference>
<keyword evidence="1" id="KW-0812">Transmembrane</keyword>
<dbReference type="PANTHER" id="PTHR38468">
    <property type="entry name" value="SLL0939 PROTEIN"/>
    <property type="match status" value="1"/>
</dbReference>
<dbReference type="EMBL" id="CM001487">
    <property type="protein sequence ID" value="EIM56564.1"/>
    <property type="molecule type" value="Genomic_DNA"/>
</dbReference>
<accession>I5ARZ1</accession>
<dbReference type="InterPro" id="IPR012427">
    <property type="entry name" value="DUF1622"/>
</dbReference>